<proteinExistence type="predicted"/>
<dbReference type="InterPro" id="IPR000195">
    <property type="entry name" value="Rab-GAP-TBC_dom"/>
</dbReference>
<dbReference type="FunFam" id="1.10.472.80:FF:000019">
    <property type="entry name" value="USP6 N-terminal like"/>
    <property type="match status" value="1"/>
</dbReference>
<dbReference type="SUPFAM" id="SSF47923">
    <property type="entry name" value="Ypt/Rab-GAP domain of gyp1p"/>
    <property type="match status" value="1"/>
</dbReference>
<evidence type="ECO:0000256" key="1">
    <source>
        <dbReference type="SAM" id="Phobius"/>
    </source>
</evidence>
<dbReference type="InterPro" id="IPR050302">
    <property type="entry name" value="Rab_GAP_TBC_domain"/>
</dbReference>
<organism evidence="3 4">
    <name type="scientific">Aquarana catesbeiana</name>
    <name type="common">American bullfrog</name>
    <name type="synonym">Rana catesbeiana</name>
    <dbReference type="NCBI Taxonomy" id="8400"/>
    <lineage>
        <taxon>Eukaryota</taxon>
        <taxon>Metazoa</taxon>
        <taxon>Chordata</taxon>
        <taxon>Craniata</taxon>
        <taxon>Vertebrata</taxon>
        <taxon>Euteleostomi</taxon>
        <taxon>Amphibia</taxon>
        <taxon>Batrachia</taxon>
        <taxon>Anura</taxon>
        <taxon>Neobatrachia</taxon>
        <taxon>Ranoidea</taxon>
        <taxon>Ranidae</taxon>
        <taxon>Aquarana</taxon>
    </lineage>
</organism>
<name>A0A2G9RY15_AQUCT</name>
<evidence type="ECO:0000313" key="3">
    <source>
        <dbReference type="EMBL" id="PIO32800.1"/>
    </source>
</evidence>
<dbReference type="PROSITE" id="PS50086">
    <property type="entry name" value="TBC_RABGAP"/>
    <property type="match status" value="1"/>
</dbReference>
<feature type="non-terminal residue" evidence="3">
    <location>
        <position position="162"/>
    </location>
</feature>
<dbReference type="AlphaFoldDB" id="A0A2G9RY15"/>
<gene>
    <name evidence="3" type="ORF">AB205_0207390</name>
</gene>
<reference evidence="4" key="1">
    <citation type="journal article" date="2017" name="Nat. Commun.">
        <title>The North American bullfrog draft genome provides insight into hormonal regulation of long noncoding RNA.</title>
        <authorList>
            <person name="Hammond S.A."/>
            <person name="Warren R.L."/>
            <person name="Vandervalk B.P."/>
            <person name="Kucuk E."/>
            <person name="Khan H."/>
            <person name="Gibb E.A."/>
            <person name="Pandoh P."/>
            <person name="Kirk H."/>
            <person name="Zhao Y."/>
            <person name="Jones M."/>
            <person name="Mungall A.J."/>
            <person name="Coope R."/>
            <person name="Pleasance S."/>
            <person name="Moore R.A."/>
            <person name="Holt R.A."/>
            <person name="Round J.M."/>
            <person name="Ohora S."/>
            <person name="Walle B.V."/>
            <person name="Veldhoen N."/>
            <person name="Helbing C.C."/>
            <person name="Birol I."/>
        </authorList>
    </citation>
    <scope>NUCLEOTIDE SEQUENCE [LARGE SCALE GENOMIC DNA]</scope>
</reference>
<keyword evidence="1" id="KW-0472">Membrane</keyword>
<evidence type="ECO:0000259" key="2">
    <source>
        <dbReference type="PROSITE" id="PS50086"/>
    </source>
</evidence>
<dbReference type="PANTHER" id="PTHR47219">
    <property type="entry name" value="RAB GTPASE-ACTIVATING PROTEIN 1-LIKE"/>
    <property type="match status" value="1"/>
</dbReference>
<keyword evidence="1" id="KW-0812">Transmembrane</keyword>
<accession>A0A2G9RY15</accession>
<dbReference type="EMBL" id="KV928753">
    <property type="protein sequence ID" value="PIO32800.1"/>
    <property type="molecule type" value="Genomic_DNA"/>
</dbReference>
<dbReference type="SMART" id="SM00164">
    <property type="entry name" value="TBC"/>
    <property type="match status" value="1"/>
</dbReference>
<feature type="transmembrane region" description="Helical" evidence="1">
    <location>
        <begin position="13"/>
        <end position="34"/>
    </location>
</feature>
<sequence>MSSSWVTSHSCKVIYAVNSLILHVSIIMMIDVVVQEVGYCQGMSQITALLLMYMNEEDAFWALVRLFSDSRHAMHGFFIPGFPKLLRFQEHHDKIVKKYMPKLKQHFETQELYTSLYTMKWFFQCFLDRTPFTLNLRIWDVYILEGDRILTAMSYTVLKLHK</sequence>
<dbReference type="OrthoDB" id="294251at2759"/>
<dbReference type="GO" id="GO:0005096">
    <property type="term" value="F:GTPase activator activity"/>
    <property type="evidence" value="ECO:0007669"/>
    <property type="project" value="TreeGrafter"/>
</dbReference>
<dbReference type="Proteomes" id="UP000228934">
    <property type="component" value="Unassembled WGS sequence"/>
</dbReference>
<dbReference type="Pfam" id="PF00566">
    <property type="entry name" value="RabGAP-TBC"/>
    <property type="match status" value="1"/>
</dbReference>
<dbReference type="Gene3D" id="1.10.8.270">
    <property type="entry name" value="putative rabgap domain of human tbc1 domain family member 14 like domains"/>
    <property type="match status" value="1"/>
</dbReference>
<dbReference type="PANTHER" id="PTHR47219:SF19">
    <property type="entry name" value="USP6 N-TERMINAL-LIKE PROTEIN ISOFORM X1"/>
    <property type="match status" value="1"/>
</dbReference>
<evidence type="ECO:0000313" key="4">
    <source>
        <dbReference type="Proteomes" id="UP000228934"/>
    </source>
</evidence>
<keyword evidence="1" id="KW-1133">Transmembrane helix</keyword>
<protein>
    <recommendedName>
        <fullName evidence="2">Rab-GAP TBC domain-containing protein</fullName>
    </recommendedName>
</protein>
<dbReference type="GO" id="GO:0031267">
    <property type="term" value="F:small GTPase binding"/>
    <property type="evidence" value="ECO:0007669"/>
    <property type="project" value="TreeGrafter"/>
</dbReference>
<dbReference type="Gene3D" id="1.10.472.80">
    <property type="entry name" value="Ypt/Rab-GAP domain of gyp1p, domain 3"/>
    <property type="match status" value="1"/>
</dbReference>
<dbReference type="InterPro" id="IPR035969">
    <property type="entry name" value="Rab-GAP_TBC_sf"/>
</dbReference>
<feature type="domain" description="Rab-GAP TBC" evidence="2">
    <location>
        <begin position="1"/>
        <end position="146"/>
    </location>
</feature>
<keyword evidence="4" id="KW-1185">Reference proteome</keyword>